<evidence type="ECO:0000313" key="2">
    <source>
        <dbReference type="Proteomes" id="UP000183210"/>
    </source>
</evidence>
<name>A0A9X8MH01_9PSED</name>
<dbReference type="RefSeq" id="WP_074829525.1">
    <property type="nucleotide sequence ID" value="NZ_FOEV01000018.1"/>
</dbReference>
<comment type="caution">
    <text evidence="1">The sequence shown here is derived from an EMBL/GenBank/DDBJ whole genome shotgun (WGS) entry which is preliminary data.</text>
</comment>
<dbReference type="AlphaFoldDB" id="A0A9X8MH01"/>
<sequence length="156" mass="16885">MKCSELVAAYLAELPLGVILTDEQITRSLKQAVRFYCGYATLKSAPSEFERMQQQAAADGLPIPQFPAYGQGVHSPVDATNGFEGAQDFDLSASELALIKPLFDLYVELENAKGIEASRANGIEGFGRSADAVQADINARHEAMPTMSFYMGVMTI</sequence>
<dbReference type="EMBL" id="FOEV01000018">
    <property type="protein sequence ID" value="SER35267.1"/>
    <property type="molecule type" value="Genomic_DNA"/>
</dbReference>
<organism evidence="1 2">
    <name type="scientific">Pseudomonas lutea</name>
    <dbReference type="NCBI Taxonomy" id="243924"/>
    <lineage>
        <taxon>Bacteria</taxon>
        <taxon>Pseudomonadati</taxon>
        <taxon>Pseudomonadota</taxon>
        <taxon>Gammaproteobacteria</taxon>
        <taxon>Pseudomonadales</taxon>
        <taxon>Pseudomonadaceae</taxon>
        <taxon>Pseudomonas</taxon>
    </lineage>
</organism>
<reference evidence="1 2" key="1">
    <citation type="submission" date="2016-10" db="EMBL/GenBank/DDBJ databases">
        <authorList>
            <person name="Varghese N."/>
            <person name="Submissions S."/>
        </authorList>
    </citation>
    <scope>NUCLEOTIDE SEQUENCE [LARGE SCALE GENOMIC DNA]</scope>
    <source>
        <strain evidence="1 2">LMG 21974</strain>
    </source>
</reference>
<evidence type="ECO:0000313" key="1">
    <source>
        <dbReference type="EMBL" id="SER35267.1"/>
    </source>
</evidence>
<dbReference type="GeneID" id="300268683"/>
<protein>
    <submittedName>
        <fullName evidence="1">Uncharacterized protein</fullName>
    </submittedName>
</protein>
<dbReference type="Proteomes" id="UP000183210">
    <property type="component" value="Unassembled WGS sequence"/>
</dbReference>
<accession>A0A9X8MH01</accession>
<proteinExistence type="predicted"/>
<gene>
    <name evidence="1" type="ORF">SAMN05216409_1184</name>
</gene>